<dbReference type="EMBL" id="RQTK01000286">
    <property type="protein sequence ID" value="RUS82445.1"/>
    <property type="molecule type" value="Genomic_DNA"/>
</dbReference>
<sequence>MAFYGLGFAVSSFAGNLYLNIFLMAIVTLPANFFTFLLIDRIGRRRTCLLFLTIAVVVSFVCVGLHLKAPQDVAAIIISYVCLLAKLAISACWTASQTWVTESYPTVTRSLGYGFANITSRVGAIIAPFVINLDEMPLLTFVLMVCMGLVSIVMTYFWPETQNKTMAETLNEGKDIGSDIANEYRFTSDGEAKLFDIQSKEQPTNSSP</sequence>
<comment type="subcellular location">
    <subcellularLocation>
        <location evidence="1">Membrane</location>
        <topology evidence="1">Multi-pass membrane protein</topology>
    </subcellularLocation>
</comment>
<dbReference type="PROSITE" id="PS50850">
    <property type="entry name" value="MFS"/>
    <property type="match status" value="1"/>
</dbReference>
<accession>A0A3S1C426</accession>
<feature type="transmembrane region" description="Helical" evidence="5">
    <location>
        <begin position="17"/>
        <end position="39"/>
    </location>
</feature>
<protein>
    <recommendedName>
        <fullName evidence="6">Major facilitator superfamily (MFS) profile domain-containing protein</fullName>
    </recommendedName>
</protein>
<keyword evidence="4 5" id="KW-0472">Membrane</keyword>
<keyword evidence="2 5" id="KW-0812">Transmembrane</keyword>
<feature type="transmembrane region" description="Helical" evidence="5">
    <location>
        <begin position="111"/>
        <end position="131"/>
    </location>
</feature>
<evidence type="ECO:0000256" key="2">
    <source>
        <dbReference type="ARBA" id="ARBA00022692"/>
    </source>
</evidence>
<dbReference type="AlphaFoldDB" id="A0A3S1C426"/>
<evidence type="ECO:0000256" key="3">
    <source>
        <dbReference type="ARBA" id="ARBA00022989"/>
    </source>
</evidence>
<evidence type="ECO:0000313" key="8">
    <source>
        <dbReference type="Proteomes" id="UP000271974"/>
    </source>
</evidence>
<dbReference type="Gene3D" id="1.20.1250.20">
    <property type="entry name" value="MFS general substrate transporter like domains"/>
    <property type="match status" value="1"/>
</dbReference>
<dbReference type="PANTHER" id="PTHR24064">
    <property type="entry name" value="SOLUTE CARRIER FAMILY 22 MEMBER"/>
    <property type="match status" value="1"/>
</dbReference>
<dbReference type="InterPro" id="IPR036259">
    <property type="entry name" value="MFS_trans_sf"/>
</dbReference>
<organism evidence="7 8">
    <name type="scientific">Elysia chlorotica</name>
    <name type="common">Eastern emerald elysia</name>
    <name type="synonym">Sea slug</name>
    <dbReference type="NCBI Taxonomy" id="188477"/>
    <lineage>
        <taxon>Eukaryota</taxon>
        <taxon>Metazoa</taxon>
        <taxon>Spiralia</taxon>
        <taxon>Lophotrochozoa</taxon>
        <taxon>Mollusca</taxon>
        <taxon>Gastropoda</taxon>
        <taxon>Heterobranchia</taxon>
        <taxon>Euthyneura</taxon>
        <taxon>Panpulmonata</taxon>
        <taxon>Sacoglossa</taxon>
        <taxon>Placobranchoidea</taxon>
        <taxon>Plakobranchidae</taxon>
        <taxon>Elysia</taxon>
    </lineage>
</organism>
<feature type="domain" description="Major facilitator superfamily (MFS) profile" evidence="6">
    <location>
        <begin position="1"/>
        <end position="163"/>
    </location>
</feature>
<reference evidence="7 8" key="1">
    <citation type="submission" date="2019-01" db="EMBL/GenBank/DDBJ databases">
        <title>A draft genome assembly of the solar-powered sea slug Elysia chlorotica.</title>
        <authorList>
            <person name="Cai H."/>
            <person name="Li Q."/>
            <person name="Fang X."/>
            <person name="Li J."/>
            <person name="Curtis N.E."/>
            <person name="Altenburger A."/>
            <person name="Shibata T."/>
            <person name="Feng M."/>
            <person name="Maeda T."/>
            <person name="Schwartz J.A."/>
            <person name="Shigenobu S."/>
            <person name="Lundholm N."/>
            <person name="Nishiyama T."/>
            <person name="Yang H."/>
            <person name="Hasebe M."/>
            <person name="Li S."/>
            <person name="Pierce S.K."/>
            <person name="Wang J."/>
        </authorList>
    </citation>
    <scope>NUCLEOTIDE SEQUENCE [LARGE SCALE GENOMIC DNA]</scope>
    <source>
        <strain evidence="7">EC2010</strain>
        <tissue evidence="7">Whole organism of an adult</tissue>
    </source>
</reference>
<dbReference type="STRING" id="188477.A0A3S1C426"/>
<comment type="caution">
    <text evidence="7">The sequence shown here is derived from an EMBL/GenBank/DDBJ whole genome shotgun (WGS) entry which is preliminary data.</text>
</comment>
<dbReference type="InterPro" id="IPR020846">
    <property type="entry name" value="MFS_dom"/>
</dbReference>
<name>A0A3S1C426_ELYCH</name>
<dbReference type="Proteomes" id="UP000271974">
    <property type="component" value="Unassembled WGS sequence"/>
</dbReference>
<feature type="transmembrane region" description="Helical" evidence="5">
    <location>
        <begin position="137"/>
        <end position="158"/>
    </location>
</feature>
<dbReference type="SUPFAM" id="SSF103473">
    <property type="entry name" value="MFS general substrate transporter"/>
    <property type="match status" value="1"/>
</dbReference>
<dbReference type="OrthoDB" id="6142477at2759"/>
<evidence type="ECO:0000256" key="5">
    <source>
        <dbReference type="SAM" id="Phobius"/>
    </source>
</evidence>
<feature type="transmembrane region" description="Helical" evidence="5">
    <location>
        <begin position="73"/>
        <end position="99"/>
    </location>
</feature>
<dbReference type="GO" id="GO:0022857">
    <property type="term" value="F:transmembrane transporter activity"/>
    <property type="evidence" value="ECO:0007669"/>
    <property type="project" value="InterPro"/>
</dbReference>
<feature type="transmembrane region" description="Helical" evidence="5">
    <location>
        <begin position="48"/>
        <end position="67"/>
    </location>
</feature>
<evidence type="ECO:0000256" key="4">
    <source>
        <dbReference type="ARBA" id="ARBA00023136"/>
    </source>
</evidence>
<dbReference type="Pfam" id="PF07690">
    <property type="entry name" value="MFS_1"/>
    <property type="match status" value="1"/>
</dbReference>
<dbReference type="InterPro" id="IPR011701">
    <property type="entry name" value="MFS"/>
</dbReference>
<gene>
    <name evidence="7" type="ORF">EGW08_009791</name>
</gene>
<evidence type="ECO:0000313" key="7">
    <source>
        <dbReference type="EMBL" id="RUS82445.1"/>
    </source>
</evidence>
<dbReference type="GO" id="GO:0016020">
    <property type="term" value="C:membrane"/>
    <property type="evidence" value="ECO:0007669"/>
    <property type="project" value="UniProtKB-SubCell"/>
</dbReference>
<proteinExistence type="predicted"/>
<evidence type="ECO:0000259" key="6">
    <source>
        <dbReference type="PROSITE" id="PS50850"/>
    </source>
</evidence>
<keyword evidence="8" id="KW-1185">Reference proteome</keyword>
<keyword evidence="3 5" id="KW-1133">Transmembrane helix</keyword>
<evidence type="ECO:0000256" key="1">
    <source>
        <dbReference type="ARBA" id="ARBA00004141"/>
    </source>
</evidence>